<evidence type="ECO:0000256" key="1">
    <source>
        <dbReference type="SAM" id="SignalP"/>
    </source>
</evidence>
<dbReference type="AlphaFoldDB" id="A0A1P9X4N8"/>
<name>A0A1P9X4N8_9BACT</name>
<gene>
    <name evidence="2" type="ORF">AWR27_20040</name>
</gene>
<reference evidence="2 3" key="1">
    <citation type="submission" date="2016-01" db="EMBL/GenBank/DDBJ databases">
        <authorList>
            <person name="Oliw E.H."/>
        </authorList>
    </citation>
    <scope>NUCLEOTIDE SEQUENCE [LARGE SCALE GENOMIC DNA]</scope>
    <source>
        <strain evidence="2 3">DY10</strain>
    </source>
</reference>
<feature type="signal peptide" evidence="1">
    <location>
        <begin position="1"/>
        <end position="21"/>
    </location>
</feature>
<evidence type="ECO:0008006" key="4">
    <source>
        <dbReference type="Google" id="ProtNLM"/>
    </source>
</evidence>
<evidence type="ECO:0000313" key="2">
    <source>
        <dbReference type="EMBL" id="AQG82604.1"/>
    </source>
</evidence>
<dbReference type="STRING" id="1178516.AWR27_20040"/>
<keyword evidence="3" id="KW-1185">Reference proteome</keyword>
<dbReference type="Proteomes" id="UP000187941">
    <property type="component" value="Chromosome"/>
</dbReference>
<accession>A0A1P9X4N8</accession>
<protein>
    <recommendedName>
        <fullName evidence="4">Outer membrane protein beta-barrel domain-containing protein</fullName>
    </recommendedName>
</protein>
<organism evidence="2 3">
    <name type="scientific">Spirosoma montaniterrae</name>
    <dbReference type="NCBI Taxonomy" id="1178516"/>
    <lineage>
        <taxon>Bacteria</taxon>
        <taxon>Pseudomonadati</taxon>
        <taxon>Bacteroidota</taxon>
        <taxon>Cytophagia</taxon>
        <taxon>Cytophagales</taxon>
        <taxon>Cytophagaceae</taxon>
        <taxon>Spirosoma</taxon>
    </lineage>
</organism>
<dbReference type="KEGG" id="smon:AWR27_20040"/>
<sequence length="254" mass="28217">MVTGLALLTFTLASLTGFTQSADSTQGLTTVSGSVGLTNNGFSIIPTFSLNSPAVIMNFYWRKKRFSFDPDIRLVPDASKGGFIFWFRYRLIEQKKFSLRIGVHPAFTLVRRTITENGISSELTETLRFAAAEVVPNYQITPNWSIGAVYLHGSGLQKWGPQNTDVFFLNSSISAIRLGSGFGLNLIPMVYLMYVDSHQGSYFSATAIVAKKGIPFSLQSTINQTFTSNIPGNQHFMWNVMVSYNFSKTFKQVP</sequence>
<evidence type="ECO:0000313" key="3">
    <source>
        <dbReference type="Proteomes" id="UP000187941"/>
    </source>
</evidence>
<feature type="chain" id="PRO_5012094560" description="Outer membrane protein beta-barrel domain-containing protein" evidence="1">
    <location>
        <begin position="22"/>
        <end position="254"/>
    </location>
</feature>
<proteinExistence type="predicted"/>
<keyword evidence="1" id="KW-0732">Signal</keyword>
<dbReference type="EMBL" id="CP014263">
    <property type="protein sequence ID" value="AQG82604.1"/>
    <property type="molecule type" value="Genomic_DNA"/>
</dbReference>